<sequence>MSPPKAPDPSRRSERSRQAILDATHELLFDIGYPKLTIEAIAAKAGVGKQTIYRWWPSKGAVMFDSLLAHQREEGGALPDTGDVEADLKLVLRATVAQFNDPVLDGMTRALAVEIQNDPSLGREMVDRLLGPQLEATKDRIRSAQRAGQIAEDLDLSVVVEMIFAPLFHRWMLRTAPLTPEYADSVVEMALGGLRPAACRAG</sequence>
<dbReference type="SUPFAM" id="SSF46689">
    <property type="entry name" value="Homeodomain-like"/>
    <property type="match status" value="1"/>
</dbReference>
<keyword evidence="7" id="KW-1185">Reference proteome</keyword>
<accession>A0ABW2CPX7</accession>
<dbReference type="Pfam" id="PF00440">
    <property type="entry name" value="TetR_N"/>
    <property type="match status" value="1"/>
</dbReference>
<evidence type="ECO:0000313" key="6">
    <source>
        <dbReference type="EMBL" id="MFC6883864.1"/>
    </source>
</evidence>
<organism evidence="6 7">
    <name type="scientific">Actinomadura yumaensis</name>
    <dbReference type="NCBI Taxonomy" id="111807"/>
    <lineage>
        <taxon>Bacteria</taxon>
        <taxon>Bacillati</taxon>
        <taxon>Actinomycetota</taxon>
        <taxon>Actinomycetes</taxon>
        <taxon>Streptosporangiales</taxon>
        <taxon>Thermomonosporaceae</taxon>
        <taxon>Actinomadura</taxon>
    </lineage>
</organism>
<comment type="caution">
    <text evidence="6">The sequence shown here is derived from an EMBL/GenBank/DDBJ whole genome shotgun (WGS) entry which is preliminary data.</text>
</comment>
<dbReference type="SUPFAM" id="SSF48498">
    <property type="entry name" value="Tetracyclin repressor-like, C-terminal domain"/>
    <property type="match status" value="1"/>
</dbReference>
<proteinExistence type="predicted"/>
<reference evidence="7" key="1">
    <citation type="journal article" date="2019" name="Int. J. Syst. Evol. Microbiol.">
        <title>The Global Catalogue of Microorganisms (GCM) 10K type strain sequencing project: providing services to taxonomists for standard genome sequencing and annotation.</title>
        <authorList>
            <consortium name="The Broad Institute Genomics Platform"/>
            <consortium name="The Broad Institute Genome Sequencing Center for Infectious Disease"/>
            <person name="Wu L."/>
            <person name="Ma J."/>
        </authorList>
    </citation>
    <scope>NUCLEOTIDE SEQUENCE [LARGE SCALE GENOMIC DNA]</scope>
    <source>
        <strain evidence="7">JCM 3369</strain>
    </source>
</reference>
<evidence type="ECO:0000256" key="2">
    <source>
        <dbReference type="ARBA" id="ARBA00023125"/>
    </source>
</evidence>
<dbReference type="RefSeq" id="WP_160823081.1">
    <property type="nucleotide sequence ID" value="NZ_JBHSXS010000022.1"/>
</dbReference>
<dbReference type="Gene3D" id="1.10.10.60">
    <property type="entry name" value="Homeodomain-like"/>
    <property type="match status" value="1"/>
</dbReference>
<dbReference type="InterPro" id="IPR011075">
    <property type="entry name" value="TetR_C"/>
</dbReference>
<evidence type="ECO:0000313" key="7">
    <source>
        <dbReference type="Proteomes" id="UP001596380"/>
    </source>
</evidence>
<name>A0ABW2CPX7_9ACTN</name>
<dbReference type="InterPro" id="IPR001647">
    <property type="entry name" value="HTH_TetR"/>
</dbReference>
<keyword evidence="1" id="KW-0805">Transcription regulation</keyword>
<dbReference type="PANTHER" id="PTHR30055">
    <property type="entry name" value="HTH-TYPE TRANSCRIPTIONAL REGULATOR RUTR"/>
    <property type="match status" value="1"/>
</dbReference>
<dbReference type="InterPro" id="IPR009057">
    <property type="entry name" value="Homeodomain-like_sf"/>
</dbReference>
<evidence type="ECO:0000256" key="3">
    <source>
        <dbReference type="ARBA" id="ARBA00023163"/>
    </source>
</evidence>
<keyword evidence="3" id="KW-0804">Transcription</keyword>
<keyword evidence="2 4" id="KW-0238">DNA-binding</keyword>
<dbReference type="Gene3D" id="1.10.357.10">
    <property type="entry name" value="Tetracycline Repressor, domain 2"/>
    <property type="match status" value="1"/>
</dbReference>
<evidence type="ECO:0000256" key="4">
    <source>
        <dbReference type="PROSITE-ProRule" id="PRU00335"/>
    </source>
</evidence>
<dbReference type="EMBL" id="JBHSXS010000022">
    <property type="protein sequence ID" value="MFC6883864.1"/>
    <property type="molecule type" value="Genomic_DNA"/>
</dbReference>
<feature type="domain" description="HTH tetR-type" evidence="5">
    <location>
        <begin position="14"/>
        <end position="74"/>
    </location>
</feature>
<gene>
    <name evidence="6" type="ORF">ACFQKB_29185</name>
</gene>
<dbReference type="InterPro" id="IPR050109">
    <property type="entry name" value="HTH-type_TetR-like_transc_reg"/>
</dbReference>
<dbReference type="PROSITE" id="PS50977">
    <property type="entry name" value="HTH_TETR_2"/>
    <property type="match status" value="1"/>
</dbReference>
<evidence type="ECO:0000259" key="5">
    <source>
        <dbReference type="PROSITE" id="PS50977"/>
    </source>
</evidence>
<evidence type="ECO:0000256" key="1">
    <source>
        <dbReference type="ARBA" id="ARBA00023015"/>
    </source>
</evidence>
<dbReference type="Pfam" id="PF16859">
    <property type="entry name" value="TetR_C_11"/>
    <property type="match status" value="1"/>
</dbReference>
<dbReference type="PANTHER" id="PTHR30055:SF148">
    <property type="entry name" value="TETR-FAMILY TRANSCRIPTIONAL REGULATOR"/>
    <property type="match status" value="1"/>
</dbReference>
<dbReference type="Proteomes" id="UP001596380">
    <property type="component" value="Unassembled WGS sequence"/>
</dbReference>
<protein>
    <submittedName>
        <fullName evidence="6">TetR/AcrR family transcriptional regulator</fullName>
    </submittedName>
</protein>
<feature type="DNA-binding region" description="H-T-H motif" evidence="4">
    <location>
        <begin position="37"/>
        <end position="56"/>
    </location>
</feature>
<dbReference type="InterPro" id="IPR036271">
    <property type="entry name" value="Tet_transcr_reg_TetR-rel_C_sf"/>
</dbReference>
<dbReference type="PRINTS" id="PR00455">
    <property type="entry name" value="HTHTETR"/>
</dbReference>